<dbReference type="GO" id="GO:0034388">
    <property type="term" value="C:Pwp2p-containing subcomplex of 90S preribosome"/>
    <property type="evidence" value="ECO:0007669"/>
    <property type="project" value="TreeGrafter"/>
</dbReference>
<feature type="domain" description="WDR36/Utp21 N-terminal" evidence="5">
    <location>
        <begin position="49"/>
        <end position="313"/>
    </location>
</feature>
<gene>
    <name evidence="6" type="ORF">JRQ81_013648</name>
</gene>
<feature type="repeat" description="WD" evidence="3">
    <location>
        <begin position="570"/>
        <end position="606"/>
    </location>
</feature>
<evidence type="ECO:0000259" key="4">
    <source>
        <dbReference type="Pfam" id="PF04192"/>
    </source>
</evidence>
<dbReference type="FunFam" id="2.130.10.10:FF:000109">
    <property type="entry name" value="WD repeat domain 36"/>
    <property type="match status" value="1"/>
</dbReference>
<keyword evidence="2" id="KW-0677">Repeat</keyword>
<dbReference type="InterPro" id="IPR001680">
    <property type="entry name" value="WD40_rpt"/>
</dbReference>
<keyword evidence="1 3" id="KW-0853">WD repeat</keyword>
<dbReference type="PANTHER" id="PTHR22840:SF12">
    <property type="entry name" value="WD REPEAT-CONTAINING PROTEIN 36"/>
    <property type="match status" value="1"/>
</dbReference>
<dbReference type="AlphaFoldDB" id="A0A9Q0Y093"/>
<proteinExistence type="predicted"/>
<reference evidence="6" key="1">
    <citation type="journal article" date="2023" name="DNA Res.">
        <title>Chromosome-level genome assembly of Phrynocephalus forsythii using third-generation DNA sequencing and Hi-C analysis.</title>
        <authorList>
            <person name="Qi Y."/>
            <person name="Zhao W."/>
            <person name="Zhao Y."/>
            <person name="Niu C."/>
            <person name="Cao S."/>
            <person name="Zhang Y."/>
        </authorList>
    </citation>
    <scope>NUCLEOTIDE SEQUENCE</scope>
    <source>
        <tissue evidence="6">Muscle</tissue>
    </source>
</reference>
<dbReference type="SUPFAM" id="SSF50998">
    <property type="entry name" value="Quinoprotein alcohol dehydrogenase-like"/>
    <property type="match status" value="1"/>
</dbReference>
<comment type="caution">
    <text evidence="6">The sequence shown here is derived from an EMBL/GenBank/DDBJ whole genome shotgun (WGS) entry which is preliminary data.</text>
</comment>
<dbReference type="Pfam" id="PF25171">
    <property type="entry name" value="Beta-prop_WDR36-Utp21_1st"/>
    <property type="match status" value="1"/>
</dbReference>
<evidence type="ECO:0008006" key="8">
    <source>
        <dbReference type="Google" id="ProtNLM"/>
    </source>
</evidence>
<evidence type="ECO:0000256" key="1">
    <source>
        <dbReference type="ARBA" id="ARBA00022574"/>
    </source>
</evidence>
<dbReference type="SMART" id="SM00320">
    <property type="entry name" value="WD40"/>
    <property type="match status" value="8"/>
</dbReference>
<dbReference type="PROSITE" id="PS50082">
    <property type="entry name" value="WD_REPEATS_2"/>
    <property type="match status" value="3"/>
</dbReference>
<organism evidence="6 7">
    <name type="scientific">Phrynocephalus forsythii</name>
    <dbReference type="NCBI Taxonomy" id="171643"/>
    <lineage>
        <taxon>Eukaryota</taxon>
        <taxon>Metazoa</taxon>
        <taxon>Chordata</taxon>
        <taxon>Craniata</taxon>
        <taxon>Vertebrata</taxon>
        <taxon>Euteleostomi</taxon>
        <taxon>Lepidosauria</taxon>
        <taxon>Squamata</taxon>
        <taxon>Bifurcata</taxon>
        <taxon>Unidentata</taxon>
        <taxon>Episquamata</taxon>
        <taxon>Toxicofera</taxon>
        <taxon>Iguania</taxon>
        <taxon>Acrodonta</taxon>
        <taxon>Agamidae</taxon>
        <taxon>Agaminae</taxon>
        <taxon>Phrynocephalus</taxon>
    </lineage>
</organism>
<keyword evidence="7" id="KW-1185">Reference proteome</keyword>
<dbReference type="InterPro" id="IPR015943">
    <property type="entry name" value="WD40/YVTN_repeat-like_dom_sf"/>
</dbReference>
<protein>
    <recommendedName>
        <fullName evidence="8">Small-subunit processome Utp21 domain-containing protein</fullName>
    </recommendedName>
</protein>
<dbReference type="OrthoDB" id="10250769at2759"/>
<accession>A0A9Q0Y093</accession>
<dbReference type="Pfam" id="PF25168">
    <property type="entry name" value="Beta-prop_WDR36-Utp21_2nd"/>
    <property type="match status" value="1"/>
</dbReference>
<dbReference type="InterPro" id="IPR019775">
    <property type="entry name" value="WD40_repeat_CS"/>
</dbReference>
<dbReference type="GO" id="GO:0032040">
    <property type="term" value="C:small-subunit processome"/>
    <property type="evidence" value="ECO:0007669"/>
    <property type="project" value="InterPro"/>
</dbReference>
<dbReference type="GO" id="GO:0006364">
    <property type="term" value="P:rRNA processing"/>
    <property type="evidence" value="ECO:0007669"/>
    <property type="project" value="InterPro"/>
</dbReference>
<evidence type="ECO:0000256" key="3">
    <source>
        <dbReference type="PROSITE-ProRule" id="PRU00221"/>
    </source>
</evidence>
<dbReference type="PROSITE" id="PS50294">
    <property type="entry name" value="WD_REPEATS_REGION"/>
    <property type="match status" value="2"/>
</dbReference>
<dbReference type="Pfam" id="PF04192">
    <property type="entry name" value="Utp21"/>
    <property type="match status" value="1"/>
</dbReference>
<evidence type="ECO:0000256" key="2">
    <source>
        <dbReference type="ARBA" id="ARBA00022737"/>
    </source>
</evidence>
<dbReference type="InterPro" id="IPR011047">
    <property type="entry name" value="Quinoprotein_ADH-like_sf"/>
</dbReference>
<evidence type="ECO:0000313" key="6">
    <source>
        <dbReference type="EMBL" id="KAJ7335707.1"/>
    </source>
</evidence>
<feature type="repeat" description="WD" evidence="3">
    <location>
        <begin position="487"/>
        <end position="528"/>
    </location>
</feature>
<dbReference type="InterPro" id="IPR059157">
    <property type="entry name" value="WDR36-Utp21_N"/>
</dbReference>
<evidence type="ECO:0000313" key="7">
    <source>
        <dbReference type="Proteomes" id="UP001142489"/>
    </source>
</evidence>
<dbReference type="EMBL" id="JAPFRF010000004">
    <property type="protein sequence ID" value="KAJ7335707.1"/>
    <property type="molecule type" value="Genomic_DNA"/>
</dbReference>
<evidence type="ECO:0000259" key="5">
    <source>
        <dbReference type="Pfam" id="PF25171"/>
    </source>
</evidence>
<dbReference type="PROSITE" id="PS00678">
    <property type="entry name" value="WD_REPEATS_1"/>
    <property type="match status" value="1"/>
</dbReference>
<sequence length="902" mass="99280">MSSSGDANPGSAAGGSSALFAGFRALGLYSNHVAHVLRYHRRHREFYLVTAAGRSFHTYNVKKLGIVAVSNALPENITCLAADRMLVFAACGSILYALARNKEVVHTYKGHGTDIRLVLPFGDHVISVDGDSILIIWDTESEEEYLQLNFDKNVFNISAILHPSTYLNKILLGSEQGSLQLWNVKSNKLLYTFPGWGAGVTVLEQAPAVDVIAVGLVSGHIIVHNIRFDEMLMKFQQDWGPITAIAFRTDGHPVMAAGSPVGHIGLWDLEEKKLLGQMRDTHSTAVSGMSFVQGEPLLITNGSDNAIRIWIFDGPVGNGRLLRYRMGHSAPPTTIRYHGQNGQQILSAGQDGTLQSFSTVHERFNKSLGRGSINKKKSKKKGLQYDTMALPPITTFAAETARQSDWDGIIACHQGYVTCTTWNYQKSSMGIHKLKPKDFSKNKPLGVYATAVDITSCGNFAVIGLTTGHVDVYNMQSGIHRGRYGKEKAHDGSIRGVAVDGLNQITVTAGSEGLIKFWKFKTTNFTHSVNLPSSPNKILLHRDSGILGIAMDDFGIVILDMETRKIVRQFSGHQGQINDMTFSPDGRWLISASMDCTIRTWDLPSGCLVDCFLLDSAAVSITMSPTGDFLASSHVDDLGIYLWSNRSLYSLVSLRPLPSDYEPSVVMLPGTCPTQDVDVTGEEETNDEMIDYDSPEHLGEALVTLSVLPESRWKNLLNLDIIKQKNKPKEPPKVPKFAPFFIPTVPGLIPRYASAEQENGGQQSKVVNLGVLTQKSEFCIQLEEALSSSNYRSPISVLKELGPSNVEVELRSLSPDGGGSVEVMQSFLRMIEAMLNTKRDFELAQAYLALFLKLHLKILSSEPILLAELSRLSPQLEEIWIHLQTLFNQSLCILNYVKTALL</sequence>
<feature type="repeat" description="WD" evidence="3">
    <location>
        <begin position="279"/>
        <end position="310"/>
    </location>
</feature>
<dbReference type="InterPro" id="IPR007319">
    <property type="entry name" value="WDR36/Utp21_C"/>
</dbReference>
<feature type="domain" description="WDR36/Utp21 C-terminal" evidence="4">
    <location>
        <begin position="697"/>
        <end position="898"/>
    </location>
</feature>
<dbReference type="PANTHER" id="PTHR22840">
    <property type="entry name" value="WD REPEAT-CONTAINING PROTEIN 36"/>
    <property type="match status" value="1"/>
</dbReference>
<name>A0A9Q0Y093_9SAUR</name>
<dbReference type="Gene3D" id="2.130.10.10">
    <property type="entry name" value="YVTN repeat-like/Quinoprotein amine dehydrogenase"/>
    <property type="match status" value="2"/>
</dbReference>
<dbReference type="FunFam" id="2.130.10.10:FF:000139">
    <property type="entry name" value="WD repeat domain 36"/>
    <property type="match status" value="1"/>
</dbReference>
<dbReference type="Proteomes" id="UP001142489">
    <property type="component" value="Unassembled WGS sequence"/>
</dbReference>